<dbReference type="EMBL" id="ML208271">
    <property type="protein sequence ID" value="TFK73967.1"/>
    <property type="molecule type" value="Genomic_DNA"/>
</dbReference>
<organism evidence="1 2">
    <name type="scientific">Pluteus cervinus</name>
    <dbReference type="NCBI Taxonomy" id="181527"/>
    <lineage>
        <taxon>Eukaryota</taxon>
        <taxon>Fungi</taxon>
        <taxon>Dikarya</taxon>
        <taxon>Basidiomycota</taxon>
        <taxon>Agaricomycotina</taxon>
        <taxon>Agaricomycetes</taxon>
        <taxon>Agaricomycetidae</taxon>
        <taxon>Agaricales</taxon>
        <taxon>Pluteineae</taxon>
        <taxon>Pluteaceae</taxon>
        <taxon>Pluteus</taxon>
    </lineage>
</organism>
<proteinExistence type="predicted"/>
<gene>
    <name evidence="1" type="ORF">BDN72DRAFT_875452</name>
</gene>
<name>A0ACD3B8Q7_9AGAR</name>
<dbReference type="Proteomes" id="UP000308600">
    <property type="component" value="Unassembled WGS sequence"/>
</dbReference>
<evidence type="ECO:0000313" key="1">
    <source>
        <dbReference type="EMBL" id="TFK73967.1"/>
    </source>
</evidence>
<accession>A0ACD3B8Q7</accession>
<protein>
    <submittedName>
        <fullName evidence="1">Uncharacterized protein</fullName>
    </submittedName>
</protein>
<reference evidence="1 2" key="1">
    <citation type="journal article" date="2019" name="Nat. Ecol. Evol.">
        <title>Megaphylogeny resolves global patterns of mushroom evolution.</title>
        <authorList>
            <person name="Varga T."/>
            <person name="Krizsan K."/>
            <person name="Foldi C."/>
            <person name="Dima B."/>
            <person name="Sanchez-Garcia M."/>
            <person name="Sanchez-Ramirez S."/>
            <person name="Szollosi G.J."/>
            <person name="Szarkandi J.G."/>
            <person name="Papp V."/>
            <person name="Albert L."/>
            <person name="Andreopoulos W."/>
            <person name="Angelini C."/>
            <person name="Antonin V."/>
            <person name="Barry K.W."/>
            <person name="Bougher N.L."/>
            <person name="Buchanan P."/>
            <person name="Buyck B."/>
            <person name="Bense V."/>
            <person name="Catcheside P."/>
            <person name="Chovatia M."/>
            <person name="Cooper J."/>
            <person name="Damon W."/>
            <person name="Desjardin D."/>
            <person name="Finy P."/>
            <person name="Geml J."/>
            <person name="Haridas S."/>
            <person name="Hughes K."/>
            <person name="Justo A."/>
            <person name="Karasinski D."/>
            <person name="Kautmanova I."/>
            <person name="Kiss B."/>
            <person name="Kocsube S."/>
            <person name="Kotiranta H."/>
            <person name="LaButti K.M."/>
            <person name="Lechner B.E."/>
            <person name="Liimatainen K."/>
            <person name="Lipzen A."/>
            <person name="Lukacs Z."/>
            <person name="Mihaltcheva S."/>
            <person name="Morgado L.N."/>
            <person name="Niskanen T."/>
            <person name="Noordeloos M.E."/>
            <person name="Ohm R.A."/>
            <person name="Ortiz-Santana B."/>
            <person name="Ovrebo C."/>
            <person name="Racz N."/>
            <person name="Riley R."/>
            <person name="Savchenko A."/>
            <person name="Shiryaev A."/>
            <person name="Soop K."/>
            <person name="Spirin V."/>
            <person name="Szebenyi C."/>
            <person name="Tomsovsky M."/>
            <person name="Tulloss R.E."/>
            <person name="Uehling J."/>
            <person name="Grigoriev I.V."/>
            <person name="Vagvolgyi C."/>
            <person name="Papp T."/>
            <person name="Martin F.M."/>
            <person name="Miettinen O."/>
            <person name="Hibbett D.S."/>
            <person name="Nagy L.G."/>
        </authorList>
    </citation>
    <scope>NUCLEOTIDE SEQUENCE [LARGE SCALE GENOMIC DNA]</scope>
    <source>
        <strain evidence="1 2">NL-1719</strain>
    </source>
</reference>
<evidence type="ECO:0000313" key="2">
    <source>
        <dbReference type="Proteomes" id="UP000308600"/>
    </source>
</evidence>
<keyword evidence="2" id="KW-1185">Reference proteome</keyword>
<sequence length="1506" mass="162621">MHSALFFALASSSLVYAVSFSSGCTSTLTSVVADPNSACLDPGDLVPLFLGSNSSIVQPLDTWIKTLCTLPACSNDTLASIVKTVASGCSAELTALGFQSSDTDEVVTAVQQYYPAVRQIACLKDGNTVCLTETLTAIQDVNGPLTFQEVVPIIEGDVSANLPTNITCSNCQKAAYNIIKAQLPIADDQVTDAAVQKECGASFTDGQTPAGIVESANASADAPKKNANDAHALFTPFTGFIHLSRSNLASLVEVRIWPVPHSHHRPSLMTSTPGNARSSTYDIPKPATGLAEWTSRISAIQQQVDADDEAEQRRLEEEIAAARMQRARRSHGTGYASQFSDLNGSNSSSKALSSHGDTAAARTPDPPSSQRIRTNEDSTRMSSSTHFASGAGTRRSPLPTPSSEAVGKKEPISLAAFMGGRATGPRLNRHVPQQDASDPSQFDQYVRSNVPHPVFGSGGIAMPGLAAQRTPVVNNGHVSNPLQAQEKPSANGNGFRERKSSTPSVARRYMERLEKANKPSGGSESREQRLASPVMPTFERPPPERPVPTFHQASAQKFGVAQPSRPSAPSDPVKTGAANTPAAPQEPRRQTPNPPKTSPTPPSLARPIRPEPKPSSVGPVIPPSTSPSPAFLKPQPQKDLTPSISRLQGRGFVQSMVQVSSQLESTQAEPARVITPRRSSTVLDRWQPESSPSKSPTPVTAHPTPYRSKSSVDLGTPKANPPAALDHAPLVKSARALPKPPNPGPATLPVRPAASPGGGVPSKLLTEPVIIRPQPLMKRVKEPATVEPRPAAPVKLPGLGSASTVVVYRSEPEVQTQYPDVDELGVQRNHQVSWNAAPPSSKVSRSPGKPLTHPTKDRARKPRKTRSATQATQGESDTLVPPTHTTPPFGKSESAIPLDGGLDVSAVVEERNGTFSSLHSSLGSSTLEPSSLSRSPQSTSPVPTTVSPTPREPPIQSRQEPMKASPQSPLRQTRIPSTGNRATVMDVAQALELGVPEVKSEPPAESTTPVEQSVAISRPILSAVQAEKRKSSYEKYSSFMMPPLKEEVTPNPSPANTLRNHQLKLDFEMDFDIEPADVASDTRSKSPIPFDRPQRDMLHFPFIDSPLPQVNIPKLANYIPHVNTAPSDILTISVDVLNISGGSTTPVAGEKYIFYEAENLAIVHRAKSKSAGLVTTMVWCWQGKRGSFSSQEEEKLQELSRRYNTNATIVQQNIEPAELVQLLGGRIIIRQGSRAHWSAENTAMHVIRSSKGVVFIDEIDLSIHNLCSAFSYCISMLNTFYVWHGCGAVHAERRAAAQYAHFLKGRDDSGVVVELSEGENDDDDMFWMILGDDDIGRAEHWRWRRSASVGDPRIWRVDAARGPDSVFPVVSVWTESSPYSGVHIFDCIWEYFVLIHEEARESRDDIRLALSVATELSKTVAPARPFVPPVHVIVLPSQLPLDLRLCFRDLDETLLNGTSVPDHMNLLSSTEAWRHLQTSSWTRNEVNDHEMLPLGVSPAQVLQVSG</sequence>